<evidence type="ECO:0000256" key="6">
    <source>
        <dbReference type="ARBA" id="ARBA00022603"/>
    </source>
</evidence>
<dbReference type="GO" id="GO:0002935">
    <property type="term" value="F:tRNA (adenine(37)-C2)-methyltransferase activity"/>
    <property type="evidence" value="ECO:0007669"/>
    <property type="project" value="UniProtKB-UniRule"/>
</dbReference>
<keyword evidence="11 14" id="KW-0408">Iron</keyword>
<accession>A0A6V8MLF0</accession>
<comment type="catalytic activity">
    <reaction evidence="14">
        <text>adenosine(2503) in 23S rRNA + 2 reduced [2Fe-2S]-[ferredoxin] + 2 S-adenosyl-L-methionine = 2-methyladenosine(2503) in 23S rRNA + 5'-deoxyadenosine + L-methionine + 2 oxidized [2Fe-2S]-[ferredoxin] + S-adenosyl-L-homocysteine</text>
        <dbReference type="Rhea" id="RHEA:42916"/>
        <dbReference type="Rhea" id="RHEA-COMP:10000"/>
        <dbReference type="Rhea" id="RHEA-COMP:10001"/>
        <dbReference type="Rhea" id="RHEA-COMP:10152"/>
        <dbReference type="Rhea" id="RHEA-COMP:10282"/>
        <dbReference type="ChEBI" id="CHEBI:17319"/>
        <dbReference type="ChEBI" id="CHEBI:33737"/>
        <dbReference type="ChEBI" id="CHEBI:33738"/>
        <dbReference type="ChEBI" id="CHEBI:57844"/>
        <dbReference type="ChEBI" id="CHEBI:57856"/>
        <dbReference type="ChEBI" id="CHEBI:59789"/>
        <dbReference type="ChEBI" id="CHEBI:74411"/>
        <dbReference type="ChEBI" id="CHEBI:74497"/>
        <dbReference type="EC" id="2.1.1.192"/>
    </reaction>
</comment>
<dbReference type="Proteomes" id="UP000556026">
    <property type="component" value="Unassembled WGS sequence"/>
</dbReference>
<dbReference type="GO" id="GO:0051539">
    <property type="term" value="F:4 iron, 4 sulfur cluster binding"/>
    <property type="evidence" value="ECO:0007669"/>
    <property type="project" value="UniProtKB-UniRule"/>
</dbReference>
<comment type="caution">
    <text evidence="16">The sequence shown here is derived from an EMBL/GenBank/DDBJ whole genome shotgun (WGS) entry which is preliminary data.</text>
</comment>
<dbReference type="InterPro" id="IPR058240">
    <property type="entry name" value="rSAM_sf"/>
</dbReference>
<feature type="active site" description="S-methylcysteine intermediate" evidence="14">
    <location>
        <position position="330"/>
    </location>
</feature>
<dbReference type="PROSITE" id="PS51918">
    <property type="entry name" value="RADICAL_SAM"/>
    <property type="match status" value="1"/>
</dbReference>
<keyword evidence="6 14" id="KW-0489">Methyltransferase</keyword>
<dbReference type="FunFam" id="1.10.150.530:FF:000003">
    <property type="entry name" value="Dual-specificity RNA methyltransferase RlmN"/>
    <property type="match status" value="1"/>
</dbReference>
<dbReference type="GO" id="GO:0030488">
    <property type="term" value="P:tRNA methylation"/>
    <property type="evidence" value="ECO:0007669"/>
    <property type="project" value="UniProtKB-UniRule"/>
</dbReference>
<evidence type="ECO:0000313" key="16">
    <source>
        <dbReference type="EMBL" id="GFO60469.1"/>
    </source>
</evidence>
<keyword evidence="5 14" id="KW-0698">rRNA processing</keyword>
<feature type="binding site" evidence="14">
    <location>
        <position position="119"/>
    </location>
    <ligand>
        <name>[4Fe-4S] cluster</name>
        <dbReference type="ChEBI" id="CHEBI:49883"/>
        <note>4Fe-4S-S-AdoMet</note>
    </ligand>
</feature>
<dbReference type="InterPro" id="IPR013785">
    <property type="entry name" value="Aldolase_TIM"/>
</dbReference>
<feature type="active site" description="Proton acceptor" evidence="14">
    <location>
        <position position="92"/>
    </location>
</feature>
<feature type="binding site" evidence="14">
    <location>
        <position position="112"/>
    </location>
    <ligand>
        <name>[4Fe-4S] cluster</name>
        <dbReference type="ChEBI" id="CHEBI:49883"/>
        <note>4Fe-4S-S-AdoMet</note>
    </ligand>
</feature>
<evidence type="ECO:0000256" key="8">
    <source>
        <dbReference type="ARBA" id="ARBA00022691"/>
    </source>
</evidence>
<comment type="catalytic activity">
    <reaction evidence="14">
        <text>adenosine(37) in tRNA + 2 reduced [2Fe-2S]-[ferredoxin] + 2 S-adenosyl-L-methionine = 2-methyladenosine(37) in tRNA + 5'-deoxyadenosine + L-methionine + 2 oxidized [2Fe-2S]-[ferredoxin] + S-adenosyl-L-homocysteine</text>
        <dbReference type="Rhea" id="RHEA:43332"/>
        <dbReference type="Rhea" id="RHEA-COMP:10000"/>
        <dbReference type="Rhea" id="RHEA-COMP:10001"/>
        <dbReference type="Rhea" id="RHEA-COMP:10162"/>
        <dbReference type="Rhea" id="RHEA-COMP:10485"/>
        <dbReference type="ChEBI" id="CHEBI:17319"/>
        <dbReference type="ChEBI" id="CHEBI:33737"/>
        <dbReference type="ChEBI" id="CHEBI:33738"/>
        <dbReference type="ChEBI" id="CHEBI:57844"/>
        <dbReference type="ChEBI" id="CHEBI:57856"/>
        <dbReference type="ChEBI" id="CHEBI:59789"/>
        <dbReference type="ChEBI" id="CHEBI:74411"/>
        <dbReference type="ChEBI" id="CHEBI:74497"/>
        <dbReference type="EC" id="2.1.1.192"/>
    </reaction>
</comment>
<evidence type="ECO:0000256" key="2">
    <source>
        <dbReference type="ARBA" id="ARBA00007544"/>
    </source>
</evidence>
<evidence type="ECO:0000256" key="11">
    <source>
        <dbReference type="ARBA" id="ARBA00023004"/>
    </source>
</evidence>
<keyword evidence="10 14" id="KW-0479">Metal-binding</keyword>
<comment type="caution">
    <text evidence="14">Lacks conserved residue(s) required for the propagation of feature annotation.</text>
</comment>
<dbReference type="HAMAP" id="MF_01849">
    <property type="entry name" value="RNA_methyltr_RlmN"/>
    <property type="match status" value="1"/>
</dbReference>
<dbReference type="Pfam" id="PF04055">
    <property type="entry name" value="Radical_SAM"/>
    <property type="match status" value="1"/>
</dbReference>
<dbReference type="CDD" id="cd01335">
    <property type="entry name" value="Radical_SAM"/>
    <property type="match status" value="1"/>
</dbReference>
<dbReference type="FunFam" id="3.20.20.70:FF:000014">
    <property type="entry name" value="Probable dual-specificity RNA methyltransferase RlmN"/>
    <property type="match status" value="1"/>
</dbReference>
<comment type="similarity">
    <text evidence="2 14">Belongs to the radical SAM superfamily. RlmN family.</text>
</comment>
<proteinExistence type="inferred from homology"/>
<dbReference type="PIRSF" id="PIRSF006004">
    <property type="entry name" value="CHP00048"/>
    <property type="match status" value="1"/>
</dbReference>
<keyword evidence="4 14" id="KW-0963">Cytoplasm</keyword>
<dbReference type="Pfam" id="PF21016">
    <property type="entry name" value="RlmN_N"/>
    <property type="match status" value="1"/>
</dbReference>
<feature type="binding site" evidence="14">
    <location>
        <position position="116"/>
    </location>
    <ligand>
        <name>[4Fe-4S] cluster</name>
        <dbReference type="ChEBI" id="CHEBI:49883"/>
        <note>4Fe-4S-S-AdoMet</note>
    </ligand>
</feature>
<dbReference type="InterPro" id="IPR007197">
    <property type="entry name" value="rSAM"/>
</dbReference>
<dbReference type="NCBIfam" id="TIGR00048">
    <property type="entry name" value="rRNA_mod_RlmN"/>
    <property type="match status" value="1"/>
</dbReference>
<dbReference type="InterPro" id="IPR048641">
    <property type="entry name" value="RlmN_N"/>
</dbReference>
<dbReference type="SFLD" id="SFLDF00275">
    <property type="entry name" value="adenosine_C2_methyltransferase"/>
    <property type="match status" value="1"/>
</dbReference>
<dbReference type="GO" id="GO:0070040">
    <property type="term" value="F:rRNA (adenine(2503)-C2-)-methyltransferase activity"/>
    <property type="evidence" value="ECO:0007669"/>
    <property type="project" value="UniProtKB-UniRule"/>
</dbReference>
<reference evidence="17" key="1">
    <citation type="submission" date="2020-06" db="EMBL/GenBank/DDBJ databases">
        <title>Draft genomic sequence of Geomonas sp. Red330.</title>
        <authorList>
            <person name="Itoh H."/>
            <person name="Zhenxing X."/>
            <person name="Ushijima N."/>
            <person name="Masuda Y."/>
            <person name="Shiratori Y."/>
            <person name="Senoo K."/>
        </authorList>
    </citation>
    <scope>NUCLEOTIDE SEQUENCE [LARGE SCALE GENOMIC DNA]</scope>
    <source>
        <strain evidence="17">Red330</strain>
    </source>
</reference>
<dbReference type="GO" id="GO:0046872">
    <property type="term" value="F:metal ion binding"/>
    <property type="evidence" value="ECO:0007669"/>
    <property type="project" value="UniProtKB-KW"/>
</dbReference>
<dbReference type="GO" id="GO:0019843">
    <property type="term" value="F:rRNA binding"/>
    <property type="evidence" value="ECO:0007669"/>
    <property type="project" value="UniProtKB-UniRule"/>
</dbReference>
<evidence type="ECO:0000256" key="3">
    <source>
        <dbReference type="ARBA" id="ARBA00022485"/>
    </source>
</evidence>
<comment type="miscellaneous">
    <text evidence="14">Reaction proceeds by a ping-pong mechanism involving intermediate methylation of a conserved cysteine residue.</text>
</comment>
<comment type="function">
    <text evidence="14">Specifically methylates position 2 of adenine 2503 in 23S rRNA and position 2 of adenine 37 in tRNAs.</text>
</comment>
<dbReference type="SUPFAM" id="SSF102114">
    <property type="entry name" value="Radical SAM enzymes"/>
    <property type="match status" value="1"/>
</dbReference>
<feature type="binding site" evidence="14">
    <location>
        <begin position="157"/>
        <end position="158"/>
    </location>
    <ligand>
        <name>S-adenosyl-L-methionine</name>
        <dbReference type="ChEBI" id="CHEBI:59789"/>
    </ligand>
</feature>
<keyword evidence="3 14" id="KW-0004">4Fe-4S</keyword>
<dbReference type="InterPro" id="IPR040072">
    <property type="entry name" value="Methyltransferase_A"/>
</dbReference>
<evidence type="ECO:0000256" key="5">
    <source>
        <dbReference type="ARBA" id="ARBA00022552"/>
    </source>
</evidence>
<keyword evidence="17" id="KW-1185">Reference proteome</keyword>
<evidence type="ECO:0000256" key="13">
    <source>
        <dbReference type="ARBA" id="ARBA00023157"/>
    </source>
</evidence>
<feature type="domain" description="Radical SAM core" evidence="15">
    <location>
        <begin position="98"/>
        <end position="325"/>
    </location>
</feature>
<feature type="binding site" evidence="14">
    <location>
        <position position="287"/>
    </location>
    <ligand>
        <name>S-adenosyl-L-methionine</name>
        <dbReference type="ChEBI" id="CHEBI:59789"/>
    </ligand>
</feature>
<dbReference type="AlphaFoldDB" id="A0A6V8MLF0"/>
<evidence type="ECO:0000256" key="1">
    <source>
        <dbReference type="ARBA" id="ARBA00004496"/>
    </source>
</evidence>
<dbReference type="EMBL" id="BLXX01000008">
    <property type="protein sequence ID" value="GFO60469.1"/>
    <property type="molecule type" value="Genomic_DNA"/>
</dbReference>
<comment type="subcellular location">
    <subcellularLocation>
        <location evidence="1 14">Cytoplasm</location>
    </subcellularLocation>
</comment>
<dbReference type="GO" id="GO:0000049">
    <property type="term" value="F:tRNA binding"/>
    <property type="evidence" value="ECO:0007669"/>
    <property type="project" value="UniProtKB-UniRule"/>
</dbReference>
<dbReference type="EC" id="2.1.1.192" evidence="14"/>
<keyword evidence="7 14" id="KW-0808">Transferase</keyword>
<dbReference type="Gene3D" id="3.20.20.70">
    <property type="entry name" value="Aldolase class I"/>
    <property type="match status" value="1"/>
</dbReference>
<keyword evidence="12 14" id="KW-0411">Iron-sulfur</keyword>
<dbReference type="SFLD" id="SFLDG01062">
    <property type="entry name" value="methyltransferase_(Class_A)"/>
    <property type="match status" value="1"/>
</dbReference>
<evidence type="ECO:0000256" key="12">
    <source>
        <dbReference type="ARBA" id="ARBA00023014"/>
    </source>
</evidence>
<name>A0A6V8MLF0_9BACT</name>
<dbReference type="InterPro" id="IPR027492">
    <property type="entry name" value="RNA_MTrfase_RlmN"/>
</dbReference>
<evidence type="ECO:0000256" key="4">
    <source>
        <dbReference type="ARBA" id="ARBA00022490"/>
    </source>
</evidence>
<dbReference type="SFLD" id="SFLDS00029">
    <property type="entry name" value="Radical_SAM"/>
    <property type="match status" value="1"/>
</dbReference>
<evidence type="ECO:0000256" key="9">
    <source>
        <dbReference type="ARBA" id="ARBA00022694"/>
    </source>
</evidence>
<dbReference type="RefSeq" id="WP_183355286.1">
    <property type="nucleotide sequence ID" value="NZ_BLXX01000008.1"/>
</dbReference>
<evidence type="ECO:0000256" key="7">
    <source>
        <dbReference type="ARBA" id="ARBA00022679"/>
    </source>
</evidence>
<evidence type="ECO:0000259" key="15">
    <source>
        <dbReference type="PROSITE" id="PS51918"/>
    </source>
</evidence>
<dbReference type="PANTHER" id="PTHR30544:SF5">
    <property type="entry name" value="RADICAL SAM CORE DOMAIN-CONTAINING PROTEIN"/>
    <property type="match status" value="1"/>
</dbReference>
<gene>
    <name evidence="14 16" type="primary">rlmN</name>
    <name evidence="16" type="ORF">GMST_27940</name>
</gene>
<evidence type="ECO:0000256" key="10">
    <source>
        <dbReference type="ARBA" id="ARBA00022723"/>
    </source>
</evidence>
<feature type="binding site" evidence="14">
    <location>
        <position position="189"/>
    </location>
    <ligand>
        <name>S-adenosyl-L-methionine</name>
        <dbReference type="ChEBI" id="CHEBI:59789"/>
    </ligand>
</feature>
<keyword evidence="9 14" id="KW-0819">tRNA processing</keyword>
<dbReference type="PANTHER" id="PTHR30544">
    <property type="entry name" value="23S RRNA METHYLTRANSFERASE"/>
    <property type="match status" value="1"/>
</dbReference>
<comment type="cofactor">
    <cofactor evidence="14">
        <name>[4Fe-4S] cluster</name>
        <dbReference type="ChEBI" id="CHEBI:49883"/>
    </cofactor>
    <text evidence="14">Binds 1 [4Fe-4S] cluster. The cluster is coordinated with 3 cysteines and an exchangeable S-adenosyl-L-methionine.</text>
</comment>
<sequence length="345" mass="38269">MEKIDIKNFTLKGLESYIAGLGKERFRAKQIFKWLYQMDATGFDEMTNVSKEFRAHLEQTATISNLVPEVVEASDDGTKKYLFRLSDGMSVESVLIPDEGRNTLCISSQVGCAMGCAFCLTGCFGLTRNLTTAEIVNQVCAVKRDDPVRNIVFMGMGEPLANLAAVIPAVEILTDPDGFQFSTRKVTVSTSGLVPQMAELGRAVTVNLAVSLNATTDEVRSQIMPVNRRYPLKELLAACKAFPLPSRRWITIEYVMIRDLNDTLEDAKRLVRLISNIPSKVNLIPFNEHEGCDFKSPTQESIDRFHKYLLDKNVTVITRSSRGSDISAACGQLKGRLDELIGQGE</sequence>
<evidence type="ECO:0000256" key="14">
    <source>
        <dbReference type="HAMAP-Rule" id="MF_01849"/>
    </source>
</evidence>
<keyword evidence="8 14" id="KW-0949">S-adenosyl-L-methionine</keyword>
<organism evidence="16 17">
    <name type="scientific">Geomonas silvestris</name>
    <dbReference type="NCBI Taxonomy" id="2740184"/>
    <lineage>
        <taxon>Bacteria</taxon>
        <taxon>Pseudomonadati</taxon>
        <taxon>Thermodesulfobacteriota</taxon>
        <taxon>Desulfuromonadia</taxon>
        <taxon>Geobacterales</taxon>
        <taxon>Geobacteraceae</taxon>
        <taxon>Geomonas</taxon>
    </lineage>
</organism>
<dbReference type="GO" id="GO:0005737">
    <property type="term" value="C:cytoplasm"/>
    <property type="evidence" value="ECO:0007669"/>
    <property type="project" value="UniProtKB-SubCell"/>
</dbReference>
<feature type="binding site" evidence="14">
    <location>
        <begin position="211"/>
        <end position="213"/>
    </location>
    <ligand>
        <name>S-adenosyl-L-methionine</name>
        <dbReference type="ChEBI" id="CHEBI:59789"/>
    </ligand>
</feature>
<dbReference type="Gene3D" id="1.10.150.530">
    <property type="match status" value="1"/>
</dbReference>
<keyword evidence="13 14" id="KW-1015">Disulfide bond</keyword>
<evidence type="ECO:0000313" key="17">
    <source>
        <dbReference type="Proteomes" id="UP000556026"/>
    </source>
</evidence>
<dbReference type="GO" id="GO:0070475">
    <property type="term" value="P:rRNA base methylation"/>
    <property type="evidence" value="ECO:0007669"/>
    <property type="project" value="UniProtKB-UniRule"/>
</dbReference>
<dbReference type="InterPro" id="IPR004383">
    <property type="entry name" value="rRNA_lsu_MTrfase_RlmN/Cfr"/>
</dbReference>
<protein>
    <recommendedName>
        <fullName evidence="14">Probable dual-specificity RNA methyltransferase RlmN</fullName>
        <ecNumber evidence="14">2.1.1.192</ecNumber>
    </recommendedName>
    <alternativeName>
        <fullName evidence="14">23S rRNA (adenine(2503)-C(2))-methyltransferase</fullName>
    </alternativeName>
    <alternativeName>
        <fullName evidence="14">23S rRNA m2A2503 methyltransferase</fullName>
    </alternativeName>
    <alternativeName>
        <fullName evidence="14">Ribosomal RNA large subunit methyltransferase N</fullName>
    </alternativeName>
    <alternativeName>
        <fullName evidence="14">tRNA (adenine(37)-C(2))-methyltransferase</fullName>
    </alternativeName>
    <alternativeName>
        <fullName evidence="14">tRNA m2A37 methyltransferase</fullName>
    </alternativeName>
</protein>